<dbReference type="EMBL" id="CP021084">
    <property type="protein sequence ID" value="ASN83262.1"/>
    <property type="molecule type" value="Genomic_DNA"/>
</dbReference>
<accession>A0A221T2Y8</accession>
<reference evidence="1 2" key="1">
    <citation type="submission" date="2017-05" db="EMBL/GenBank/DDBJ databases">
        <title>The complete genome sequence of Deinococcus ficus isolated from the rhizosphere of the Ficus religiosa L. in Taiwan.</title>
        <authorList>
            <person name="Wu K.-M."/>
            <person name="Liao T.-L."/>
            <person name="Liu Y.-M."/>
            <person name="Young C.-C."/>
            <person name="Tsai S.-F."/>
        </authorList>
    </citation>
    <scope>NUCLEOTIDE SEQUENCE [LARGE SCALE GENOMIC DNA]</scope>
    <source>
        <strain evidence="1 2">CC-FR2-10</strain>
        <plasmid evidence="2">pdfi3</plasmid>
    </source>
</reference>
<dbReference type="KEGG" id="dfc:DFI_18870"/>
<evidence type="ECO:0000313" key="2">
    <source>
        <dbReference type="Proteomes" id="UP000259030"/>
    </source>
</evidence>
<evidence type="ECO:0000313" key="1">
    <source>
        <dbReference type="EMBL" id="ASN83262.1"/>
    </source>
</evidence>
<protein>
    <submittedName>
        <fullName evidence="1">Uncharacterized protein</fullName>
    </submittedName>
</protein>
<keyword evidence="2" id="KW-1185">Reference proteome</keyword>
<organism evidence="1 2">
    <name type="scientific">Deinococcus ficus</name>
    <dbReference type="NCBI Taxonomy" id="317577"/>
    <lineage>
        <taxon>Bacteria</taxon>
        <taxon>Thermotogati</taxon>
        <taxon>Deinococcota</taxon>
        <taxon>Deinococci</taxon>
        <taxon>Deinococcales</taxon>
        <taxon>Deinococcaceae</taxon>
        <taxon>Deinococcus</taxon>
    </lineage>
</organism>
<name>A0A221T2Y8_9DEIO</name>
<dbReference type="Proteomes" id="UP000259030">
    <property type="component" value="Plasmid pDFI3"/>
</dbReference>
<proteinExistence type="predicted"/>
<dbReference type="AlphaFoldDB" id="A0A221T2Y8"/>
<sequence length="149" mass="16743">MHVDTTDVRTFVTAATAQLERTAAANCTPRERRSLNTTRPLYHQVQDWLERHPDPEITLPSGWCTTCDSLAFLAVLNSLYGFGDGITSQWAAWYVHHQLMARDPANPDRWSKAWRRRLTGKLGKRISAPGHGPDVLPLVHEALTGHPLP</sequence>
<geneLocation type="plasmid" evidence="2">
    <name>pdfi3</name>
</geneLocation>
<gene>
    <name evidence="1" type="ORF">DFI_18870</name>
</gene>
<keyword evidence="1" id="KW-0614">Plasmid</keyword>
<dbReference type="RefSeq" id="WP_027462705.1">
    <property type="nucleotide sequence ID" value="NZ_CP021084.1"/>
</dbReference>